<organism evidence="2 3">
    <name type="scientific">Dendryphion nanum</name>
    <dbReference type="NCBI Taxonomy" id="256645"/>
    <lineage>
        <taxon>Eukaryota</taxon>
        <taxon>Fungi</taxon>
        <taxon>Dikarya</taxon>
        <taxon>Ascomycota</taxon>
        <taxon>Pezizomycotina</taxon>
        <taxon>Dothideomycetes</taxon>
        <taxon>Pleosporomycetidae</taxon>
        <taxon>Pleosporales</taxon>
        <taxon>Torulaceae</taxon>
        <taxon>Dendryphion</taxon>
    </lineage>
</organism>
<sequence length="192" mass="21220">MRNSMNQNPSRAATKACQGTPPARTQQTQRWWARCLLRRQRRAGTAGTAGAFAVAVWRAARSLPEPKLKTVPPAKALSGTYTPLGPPRSPSPARGSEREHHHHHHHRLGLLDLRVLHGLFSARDASCSPSCALHPWSQKIQFWQNENGALVSTPFIPLHTYSNLTPTTTFTTRTGTPTGTHQPQQRQPAPVE</sequence>
<feature type="region of interest" description="Disordered" evidence="1">
    <location>
        <begin position="69"/>
        <end position="105"/>
    </location>
</feature>
<proteinExistence type="predicted"/>
<name>A0A9P9E0M8_9PLEO</name>
<dbReference type="AlphaFoldDB" id="A0A9P9E0M8"/>
<evidence type="ECO:0000313" key="3">
    <source>
        <dbReference type="Proteomes" id="UP000700596"/>
    </source>
</evidence>
<dbReference type="Proteomes" id="UP000700596">
    <property type="component" value="Unassembled WGS sequence"/>
</dbReference>
<reference evidence="2" key="1">
    <citation type="journal article" date="2021" name="Nat. Commun.">
        <title>Genetic determinants of endophytism in the Arabidopsis root mycobiome.</title>
        <authorList>
            <person name="Mesny F."/>
            <person name="Miyauchi S."/>
            <person name="Thiergart T."/>
            <person name="Pickel B."/>
            <person name="Atanasova L."/>
            <person name="Karlsson M."/>
            <person name="Huettel B."/>
            <person name="Barry K.W."/>
            <person name="Haridas S."/>
            <person name="Chen C."/>
            <person name="Bauer D."/>
            <person name="Andreopoulos W."/>
            <person name="Pangilinan J."/>
            <person name="LaButti K."/>
            <person name="Riley R."/>
            <person name="Lipzen A."/>
            <person name="Clum A."/>
            <person name="Drula E."/>
            <person name="Henrissat B."/>
            <person name="Kohler A."/>
            <person name="Grigoriev I.V."/>
            <person name="Martin F.M."/>
            <person name="Hacquard S."/>
        </authorList>
    </citation>
    <scope>NUCLEOTIDE SEQUENCE</scope>
    <source>
        <strain evidence="2">MPI-CAGE-CH-0243</strain>
    </source>
</reference>
<accession>A0A9P9E0M8</accession>
<dbReference type="EMBL" id="JAGMWT010000005">
    <property type="protein sequence ID" value="KAH7128708.1"/>
    <property type="molecule type" value="Genomic_DNA"/>
</dbReference>
<evidence type="ECO:0000313" key="2">
    <source>
        <dbReference type="EMBL" id="KAH7128708.1"/>
    </source>
</evidence>
<feature type="region of interest" description="Disordered" evidence="1">
    <location>
        <begin position="167"/>
        <end position="192"/>
    </location>
</feature>
<comment type="caution">
    <text evidence="2">The sequence shown here is derived from an EMBL/GenBank/DDBJ whole genome shotgun (WGS) entry which is preliminary data.</text>
</comment>
<feature type="region of interest" description="Disordered" evidence="1">
    <location>
        <begin position="1"/>
        <end position="25"/>
    </location>
</feature>
<gene>
    <name evidence="2" type="ORF">B0J11DRAFT_277164</name>
</gene>
<keyword evidence="3" id="KW-1185">Reference proteome</keyword>
<feature type="compositionally biased region" description="Polar residues" evidence="1">
    <location>
        <begin position="1"/>
        <end position="11"/>
    </location>
</feature>
<evidence type="ECO:0000256" key="1">
    <source>
        <dbReference type="SAM" id="MobiDB-lite"/>
    </source>
</evidence>
<protein>
    <submittedName>
        <fullName evidence="2">Uncharacterized protein</fullName>
    </submittedName>
</protein>